<dbReference type="NCBIfam" id="NF033677">
    <property type="entry name" value="biofilm_BapA_N"/>
    <property type="match status" value="1"/>
</dbReference>
<sequence length="128" mass="14048">MNKTVDIISRKAETKTSLINAGNLNVSLQEPSVLVIHGSSTEVVRYERQGNDLLIVMKDGSVIRCNGYFIEDSEEKYSELVFQNDSGALTHITFADIGSSIPVEMMILEPTETTMADIQTLLYGSSDG</sequence>
<dbReference type="RefSeq" id="WP_166793028.1">
    <property type="nucleotide sequence ID" value="NZ_CAADJA010000002.1"/>
</dbReference>
<feature type="domain" description="Biofilm-associated protein BapA-like prefix-like" evidence="1">
    <location>
        <begin position="4"/>
        <end position="124"/>
    </location>
</feature>
<dbReference type="Proteomes" id="UP000373449">
    <property type="component" value="Unassembled WGS sequence"/>
</dbReference>
<evidence type="ECO:0000313" key="2">
    <source>
        <dbReference type="EMBL" id="VFS49194.1"/>
    </source>
</evidence>
<dbReference type="EMBL" id="CAADJA010000002">
    <property type="protein sequence ID" value="VFS49194.1"/>
    <property type="molecule type" value="Genomic_DNA"/>
</dbReference>
<dbReference type="Pfam" id="PF22783">
    <property type="entry name" value="BapA_N"/>
    <property type="match status" value="1"/>
</dbReference>
<evidence type="ECO:0000313" key="3">
    <source>
        <dbReference type="Proteomes" id="UP000373449"/>
    </source>
</evidence>
<gene>
    <name evidence="2" type="ORF">NCTC12282_03656</name>
</gene>
<organism evidence="2 3">
    <name type="scientific">Budvicia aquatica</name>
    <dbReference type="NCBI Taxonomy" id="82979"/>
    <lineage>
        <taxon>Bacteria</taxon>
        <taxon>Pseudomonadati</taxon>
        <taxon>Pseudomonadota</taxon>
        <taxon>Gammaproteobacteria</taxon>
        <taxon>Enterobacterales</taxon>
        <taxon>Budviciaceae</taxon>
        <taxon>Budvicia</taxon>
    </lineage>
</organism>
<reference evidence="2 3" key="1">
    <citation type="submission" date="2019-03" db="EMBL/GenBank/DDBJ databases">
        <authorList>
            <consortium name="Pathogen Informatics"/>
        </authorList>
    </citation>
    <scope>NUCLEOTIDE SEQUENCE [LARGE SCALE GENOMIC DNA]</scope>
    <source>
        <strain evidence="2 3">NCTC12282</strain>
    </source>
</reference>
<dbReference type="InterPro" id="IPR048051">
    <property type="entry name" value="BapA-like_prefix-like"/>
</dbReference>
<accession>A0A484ZL93</accession>
<dbReference type="AlphaFoldDB" id="A0A484ZL93"/>
<protein>
    <recommendedName>
        <fullName evidence="1">Biofilm-associated protein BapA-like prefix-like domain-containing protein</fullName>
    </recommendedName>
</protein>
<proteinExistence type="predicted"/>
<evidence type="ECO:0000259" key="1">
    <source>
        <dbReference type="Pfam" id="PF22783"/>
    </source>
</evidence>
<name>A0A484ZL93_9GAMM</name>